<protein>
    <submittedName>
        <fullName evidence="1">Uncharacterized protein</fullName>
    </submittedName>
</protein>
<evidence type="ECO:0000313" key="2">
    <source>
        <dbReference type="Proteomes" id="UP000831701"/>
    </source>
</evidence>
<organism evidence="1 2">
    <name type="scientific">Scortum barcoo</name>
    <name type="common">barcoo grunter</name>
    <dbReference type="NCBI Taxonomy" id="214431"/>
    <lineage>
        <taxon>Eukaryota</taxon>
        <taxon>Metazoa</taxon>
        <taxon>Chordata</taxon>
        <taxon>Craniata</taxon>
        <taxon>Vertebrata</taxon>
        <taxon>Euteleostomi</taxon>
        <taxon>Actinopterygii</taxon>
        <taxon>Neopterygii</taxon>
        <taxon>Teleostei</taxon>
        <taxon>Neoteleostei</taxon>
        <taxon>Acanthomorphata</taxon>
        <taxon>Eupercaria</taxon>
        <taxon>Centrarchiformes</taxon>
        <taxon>Terapontoidei</taxon>
        <taxon>Terapontidae</taxon>
        <taxon>Scortum</taxon>
    </lineage>
</organism>
<keyword evidence="2" id="KW-1185">Reference proteome</keyword>
<proteinExistence type="predicted"/>
<name>A0ACB8VP73_9TELE</name>
<dbReference type="Proteomes" id="UP000831701">
    <property type="component" value="Chromosome 19"/>
</dbReference>
<dbReference type="EMBL" id="CM041549">
    <property type="protein sequence ID" value="KAI3357314.1"/>
    <property type="molecule type" value="Genomic_DNA"/>
</dbReference>
<comment type="caution">
    <text evidence="1">The sequence shown here is derived from an EMBL/GenBank/DDBJ whole genome shotgun (WGS) entry which is preliminary data.</text>
</comment>
<accession>A0ACB8VP73</accession>
<evidence type="ECO:0000313" key="1">
    <source>
        <dbReference type="EMBL" id="KAI3357314.1"/>
    </source>
</evidence>
<reference evidence="1" key="1">
    <citation type="submission" date="2022-04" db="EMBL/GenBank/DDBJ databases">
        <title>Jade perch genome.</title>
        <authorList>
            <person name="Chao B."/>
        </authorList>
    </citation>
    <scope>NUCLEOTIDE SEQUENCE</scope>
    <source>
        <strain evidence="1">CB-2022</strain>
    </source>
</reference>
<sequence>MGTVVTQQQYNSAQRKKEGAVMSNTETHTVHRLQLNSVCLSLGENPHPVASLAQPEMDVRFYPAPPANVGSCSLPTDPSCLSPLDYYHSNKAECPIRLPMRKRCQGPLKKEREEGERGEGGEMEKWREVATRGEFDGDNMYMNDNNQEFRSPNQSYSSQGRGSGGGGGGGGDEDYEIPPITPPNHADPSLLHLMEHESGYPFHSLPHNGLLNTYSYPELPALMMSNMLGQDTHLLSGPMHSISGEKRPSADMMKPKPKPQKKKKKKDPNEPQKPVSAYALFFRDTQAAIKGQNPNATFGDVSKIVASMWDSLGEEQKQGYKRKTEAAKKEYLKALAMRTVPVWFPSTVSLFNLDPVFPSVSLSAWTYNDPEPKSAQQTSQPSHLLPPKQPLYSVPPQPSSPYLGPPGSFPLSDLQSYAGPPRHTLAQTLSQSQMLPPSMSASPPAPFQISPPLHPHAQLSLHQSSLLNQPIRMQQSQPIISHQMGLQAPLHSPPLSQQGFSHIQADYQNSVGGSQSPGAPNPVHGQNPDWDSEYCNRDCGPNHCGSSDTGSIRSHQTLSFPLQTDMSSPDSTGFGSIIV</sequence>
<gene>
    <name evidence="1" type="ORF">L3Q82_015762</name>
</gene>